<dbReference type="Proteomes" id="UP001501084">
    <property type="component" value="Unassembled WGS sequence"/>
</dbReference>
<evidence type="ECO:0000313" key="3">
    <source>
        <dbReference type="Proteomes" id="UP001501084"/>
    </source>
</evidence>
<protein>
    <submittedName>
        <fullName evidence="2">Uncharacterized protein</fullName>
    </submittedName>
</protein>
<accession>A0ABN3B3X3</accession>
<keyword evidence="1" id="KW-0472">Membrane</keyword>
<reference evidence="2 3" key="1">
    <citation type="journal article" date="2019" name="Int. J. Syst. Evol. Microbiol.">
        <title>The Global Catalogue of Microorganisms (GCM) 10K type strain sequencing project: providing services to taxonomists for standard genome sequencing and annotation.</title>
        <authorList>
            <consortium name="The Broad Institute Genomics Platform"/>
            <consortium name="The Broad Institute Genome Sequencing Center for Infectious Disease"/>
            <person name="Wu L."/>
            <person name="Ma J."/>
        </authorList>
    </citation>
    <scope>NUCLEOTIDE SEQUENCE [LARGE SCALE GENOMIC DNA]</scope>
    <source>
        <strain evidence="2 3">JCM 14919</strain>
    </source>
</reference>
<comment type="caution">
    <text evidence="2">The sequence shown here is derived from an EMBL/GenBank/DDBJ whole genome shotgun (WGS) entry which is preliminary data.</text>
</comment>
<keyword evidence="1" id="KW-0812">Transmembrane</keyword>
<evidence type="ECO:0000256" key="1">
    <source>
        <dbReference type="SAM" id="Phobius"/>
    </source>
</evidence>
<feature type="transmembrane region" description="Helical" evidence="1">
    <location>
        <begin position="60"/>
        <end position="80"/>
    </location>
</feature>
<dbReference type="EMBL" id="BAAAOP010000003">
    <property type="protein sequence ID" value="GAA2185936.1"/>
    <property type="molecule type" value="Genomic_DNA"/>
</dbReference>
<keyword evidence="1" id="KW-1133">Transmembrane helix</keyword>
<keyword evidence="3" id="KW-1185">Reference proteome</keyword>
<name>A0ABN3B3X3_9MICO</name>
<proteinExistence type="predicted"/>
<gene>
    <name evidence="2" type="ORF">GCM10009786_04430</name>
</gene>
<sequence length="99" mass="10673">MVAVPRMTTVPLVGPVSVVPSIGAVRTVRHRVGMCMVRGARCRGIGHIRMGMMRHLMMGLVLRGCVGLVMSVGVFNAVVVRVTHGSILLEIVTLNRGVW</sequence>
<evidence type="ECO:0000313" key="2">
    <source>
        <dbReference type="EMBL" id="GAA2185936.1"/>
    </source>
</evidence>
<organism evidence="2 3">
    <name type="scientific">Leucobacter alluvii</name>
    <dbReference type="NCBI Taxonomy" id="340321"/>
    <lineage>
        <taxon>Bacteria</taxon>
        <taxon>Bacillati</taxon>
        <taxon>Actinomycetota</taxon>
        <taxon>Actinomycetes</taxon>
        <taxon>Micrococcales</taxon>
        <taxon>Microbacteriaceae</taxon>
        <taxon>Leucobacter</taxon>
    </lineage>
</organism>